<evidence type="ECO:0008006" key="2">
    <source>
        <dbReference type="Google" id="ProtNLM"/>
    </source>
</evidence>
<dbReference type="AlphaFoldDB" id="X1W0I1"/>
<organism evidence="1">
    <name type="scientific">marine sediment metagenome</name>
    <dbReference type="NCBI Taxonomy" id="412755"/>
    <lineage>
        <taxon>unclassified sequences</taxon>
        <taxon>metagenomes</taxon>
        <taxon>ecological metagenomes</taxon>
    </lineage>
</organism>
<name>X1W0I1_9ZZZZ</name>
<reference evidence="1" key="1">
    <citation type="journal article" date="2014" name="Front. Microbiol.">
        <title>High frequency of phylogenetically diverse reductive dehalogenase-homologous genes in deep subseafloor sedimentary metagenomes.</title>
        <authorList>
            <person name="Kawai M."/>
            <person name="Futagami T."/>
            <person name="Toyoda A."/>
            <person name="Takaki Y."/>
            <person name="Nishi S."/>
            <person name="Hori S."/>
            <person name="Arai W."/>
            <person name="Tsubouchi T."/>
            <person name="Morono Y."/>
            <person name="Uchiyama I."/>
            <person name="Ito T."/>
            <person name="Fujiyama A."/>
            <person name="Inagaki F."/>
            <person name="Takami H."/>
        </authorList>
    </citation>
    <scope>NUCLEOTIDE SEQUENCE</scope>
    <source>
        <strain evidence="1">Expedition CK06-06</strain>
    </source>
</reference>
<gene>
    <name evidence="1" type="ORF">S12H4_56947</name>
</gene>
<sequence>MNIVDLFSGYGGASEAFVDAGDLVRRYEIDYSVCEIVPHSVQADLGGFDPGTHIRRTFDHLRKSEF</sequence>
<comment type="caution">
    <text evidence="1">The sequence shown here is derived from an EMBL/GenBank/DDBJ whole genome shotgun (WGS) entry which is preliminary data.</text>
</comment>
<proteinExistence type="predicted"/>
<dbReference type="EMBL" id="BARW01036744">
    <property type="protein sequence ID" value="GAJ20245.1"/>
    <property type="molecule type" value="Genomic_DNA"/>
</dbReference>
<evidence type="ECO:0000313" key="1">
    <source>
        <dbReference type="EMBL" id="GAJ20245.1"/>
    </source>
</evidence>
<protein>
    <recommendedName>
        <fullName evidence="2">DNA (cytosine-5-)-methyltransferase</fullName>
    </recommendedName>
</protein>
<accession>X1W0I1</accession>